<dbReference type="InterPro" id="IPR011990">
    <property type="entry name" value="TPR-like_helical_dom_sf"/>
</dbReference>
<keyword evidence="2" id="KW-1185">Reference proteome</keyword>
<dbReference type="SUPFAM" id="SSF48452">
    <property type="entry name" value="TPR-like"/>
    <property type="match status" value="1"/>
</dbReference>
<accession>A0ABZ2V1D2</accession>
<organism evidence="1 2">
    <name type="scientific">Yoonia phaeophyticola</name>
    <dbReference type="NCBI Taxonomy" id="3137369"/>
    <lineage>
        <taxon>Bacteria</taxon>
        <taxon>Pseudomonadati</taxon>
        <taxon>Pseudomonadota</taxon>
        <taxon>Alphaproteobacteria</taxon>
        <taxon>Rhodobacterales</taxon>
        <taxon>Paracoccaceae</taxon>
        <taxon>Yoonia</taxon>
    </lineage>
</organism>
<protein>
    <submittedName>
        <fullName evidence="1">DUF924 family protein</fullName>
    </submittedName>
</protein>
<reference evidence="2" key="1">
    <citation type="submission" date="2024-04" db="EMBL/GenBank/DDBJ databases">
        <title>Phylogenomic analyses of a clade within the roseobacter group suggest taxonomic reassignments of species of the genera Aestuariivita, Citreicella, Loktanella, Nautella, Pelagibaca, Ruegeria, Thalassobius, Thiobacimonas and Tropicibacter, and the proposal o.</title>
        <authorList>
            <person name="Jeon C.O."/>
        </authorList>
    </citation>
    <scope>NUCLEOTIDE SEQUENCE [LARGE SCALE GENOMIC DNA]</scope>
    <source>
        <strain evidence="2">BS5-3</strain>
    </source>
</reference>
<dbReference type="Gene3D" id="1.25.40.10">
    <property type="entry name" value="Tetratricopeptide repeat domain"/>
    <property type="match status" value="1"/>
</dbReference>
<gene>
    <name evidence="1" type="ORF">AABB29_12315</name>
</gene>
<evidence type="ECO:0000313" key="1">
    <source>
        <dbReference type="EMBL" id="WZC47692.1"/>
    </source>
</evidence>
<dbReference type="Gene3D" id="1.20.58.320">
    <property type="entry name" value="TPR-like"/>
    <property type="match status" value="1"/>
</dbReference>
<proteinExistence type="predicted"/>
<dbReference type="RefSeq" id="WP_341365812.1">
    <property type="nucleotide sequence ID" value="NZ_CP150951.2"/>
</dbReference>
<sequence>MGTPDEVLAFWLDECTPADWYKSDPVFDAKIKDKFGPTWKQATEGALGLWLTYPSGTLAYIILTDQFPRNMFRDQGRAFETDDLARAAAKMAIERHWDMKIDEPARQFFYLPLMHAENLCDQDRAVRLIHTRMPQSGAANAPHAQAHRQIIRDFGRFPYRNAALGRRSTEAEQEFLASGGYGGVFKSIQNTENLSDIVEAD</sequence>
<evidence type="ECO:0000313" key="2">
    <source>
        <dbReference type="Proteomes" id="UP001440612"/>
    </source>
</evidence>
<name>A0ABZ2V1D2_9RHOB</name>
<dbReference type="Proteomes" id="UP001440612">
    <property type="component" value="Chromosome"/>
</dbReference>
<dbReference type="EMBL" id="CP150951">
    <property type="protein sequence ID" value="WZC47692.1"/>
    <property type="molecule type" value="Genomic_DNA"/>
</dbReference>
<dbReference type="InterPro" id="IPR010323">
    <property type="entry name" value="DUF924"/>
</dbReference>
<dbReference type="Pfam" id="PF06041">
    <property type="entry name" value="DUF924"/>
    <property type="match status" value="1"/>
</dbReference>